<dbReference type="KEGG" id="soe:110784283"/>
<dbReference type="EC" id="5.6.2.4" evidence="10"/>
<dbReference type="CDD" id="cd18794">
    <property type="entry name" value="SF2_C_RecQ"/>
    <property type="match status" value="1"/>
</dbReference>
<dbReference type="Pfam" id="PF16124">
    <property type="entry name" value="RecQ_Zn_bind"/>
    <property type="match status" value="1"/>
</dbReference>
<dbReference type="SMART" id="SM00956">
    <property type="entry name" value="RQC"/>
    <property type="match status" value="1"/>
</dbReference>
<reference evidence="15" key="1">
    <citation type="journal article" date="2021" name="Nat. Commun.">
        <title>Genomic analyses provide insights into spinach domestication and the genetic basis of agronomic traits.</title>
        <authorList>
            <person name="Cai X."/>
            <person name="Sun X."/>
            <person name="Xu C."/>
            <person name="Sun H."/>
            <person name="Wang X."/>
            <person name="Ge C."/>
            <person name="Zhang Z."/>
            <person name="Wang Q."/>
            <person name="Fei Z."/>
            <person name="Jiao C."/>
            <person name="Wang Q."/>
        </authorList>
    </citation>
    <scope>NUCLEOTIDE SEQUENCE [LARGE SCALE GENOMIC DNA]</scope>
    <source>
        <strain evidence="15">cv. Varoflay</strain>
    </source>
</reference>
<dbReference type="InterPro" id="IPR001650">
    <property type="entry name" value="Helicase_C-like"/>
</dbReference>
<evidence type="ECO:0000256" key="2">
    <source>
        <dbReference type="ARBA" id="ARBA00022741"/>
    </source>
</evidence>
<dbReference type="GO" id="GO:0006260">
    <property type="term" value="P:DNA replication"/>
    <property type="evidence" value="ECO:0000318"/>
    <property type="project" value="GO_Central"/>
</dbReference>
<dbReference type="InterPro" id="IPR032284">
    <property type="entry name" value="RecQ_Zn-bd"/>
</dbReference>
<evidence type="ECO:0000256" key="10">
    <source>
        <dbReference type="ARBA" id="ARBA00034808"/>
    </source>
</evidence>
<keyword evidence="4" id="KW-0347">Helicase</keyword>
<dbReference type="PROSITE" id="PS51194">
    <property type="entry name" value="HELICASE_CTER"/>
    <property type="match status" value="1"/>
</dbReference>
<keyword evidence="7" id="KW-0413">Isomerase</keyword>
<dbReference type="PROSITE" id="PS50967">
    <property type="entry name" value="HRDC"/>
    <property type="match status" value="1"/>
</dbReference>
<keyword evidence="8" id="KW-0539">Nucleus</keyword>
<dbReference type="InterPro" id="IPR036388">
    <property type="entry name" value="WH-like_DNA-bd_sf"/>
</dbReference>
<dbReference type="Proteomes" id="UP000813463">
    <property type="component" value="Chromosome 4"/>
</dbReference>
<dbReference type="GO" id="GO:0005634">
    <property type="term" value="C:nucleus"/>
    <property type="evidence" value="ECO:0000318"/>
    <property type="project" value="GO_Central"/>
</dbReference>
<dbReference type="GeneID" id="110784283"/>
<dbReference type="InterPro" id="IPR018982">
    <property type="entry name" value="RQC_domain"/>
</dbReference>
<gene>
    <name evidence="16" type="primary">LOC110784283</name>
</gene>
<keyword evidence="2" id="KW-0547">Nucleotide-binding</keyword>
<keyword evidence="6" id="KW-0238">DNA-binding</keyword>
<dbReference type="CDD" id="cd17920">
    <property type="entry name" value="DEXHc_RecQ"/>
    <property type="match status" value="1"/>
</dbReference>
<keyword evidence="3" id="KW-0378">Hydrolase</keyword>
<feature type="region of interest" description="Disordered" evidence="11">
    <location>
        <begin position="1023"/>
        <end position="1044"/>
    </location>
</feature>
<dbReference type="AlphaFoldDB" id="A0A9R0JRL8"/>
<evidence type="ECO:0000256" key="5">
    <source>
        <dbReference type="ARBA" id="ARBA00022840"/>
    </source>
</evidence>
<dbReference type="InterPro" id="IPR027417">
    <property type="entry name" value="P-loop_NTPase"/>
</dbReference>
<evidence type="ECO:0000256" key="6">
    <source>
        <dbReference type="ARBA" id="ARBA00023125"/>
    </source>
</evidence>
<feature type="domain" description="Helicase C-terminal" evidence="14">
    <location>
        <begin position="689"/>
        <end position="850"/>
    </location>
</feature>
<dbReference type="GO" id="GO:0016787">
    <property type="term" value="F:hydrolase activity"/>
    <property type="evidence" value="ECO:0007669"/>
    <property type="project" value="UniProtKB-KW"/>
</dbReference>
<evidence type="ECO:0000259" key="14">
    <source>
        <dbReference type="PROSITE" id="PS51194"/>
    </source>
</evidence>
<feature type="domain" description="HRDC" evidence="12">
    <location>
        <begin position="1049"/>
        <end position="1131"/>
    </location>
</feature>
<comment type="similarity">
    <text evidence="1">Belongs to the helicase family. RecQ subfamily.</text>
</comment>
<dbReference type="PANTHER" id="PTHR13710">
    <property type="entry name" value="DNA HELICASE RECQ FAMILY MEMBER"/>
    <property type="match status" value="1"/>
</dbReference>
<dbReference type="PROSITE" id="PS51192">
    <property type="entry name" value="HELICASE_ATP_BIND_1"/>
    <property type="match status" value="1"/>
</dbReference>
<dbReference type="InterPro" id="IPR014001">
    <property type="entry name" value="Helicase_ATP-bd"/>
</dbReference>
<dbReference type="GO" id="GO:0000724">
    <property type="term" value="P:double-strand break repair via homologous recombination"/>
    <property type="evidence" value="ECO:0000318"/>
    <property type="project" value="GO_Central"/>
</dbReference>
<evidence type="ECO:0000259" key="13">
    <source>
        <dbReference type="PROSITE" id="PS51192"/>
    </source>
</evidence>
<dbReference type="GO" id="GO:0009378">
    <property type="term" value="F:four-way junction helicase activity"/>
    <property type="evidence" value="ECO:0000318"/>
    <property type="project" value="GO_Central"/>
</dbReference>
<dbReference type="SMART" id="SM00487">
    <property type="entry name" value="DEXDc"/>
    <property type="match status" value="1"/>
</dbReference>
<dbReference type="Pfam" id="PF09382">
    <property type="entry name" value="RQC"/>
    <property type="match status" value="1"/>
</dbReference>
<evidence type="ECO:0000256" key="1">
    <source>
        <dbReference type="ARBA" id="ARBA00005446"/>
    </source>
</evidence>
<dbReference type="SUPFAM" id="SSF47819">
    <property type="entry name" value="HRDC-like"/>
    <property type="match status" value="1"/>
</dbReference>
<dbReference type="GO" id="GO:0005737">
    <property type="term" value="C:cytoplasm"/>
    <property type="evidence" value="ECO:0000318"/>
    <property type="project" value="GO_Central"/>
</dbReference>
<keyword evidence="15" id="KW-1185">Reference proteome</keyword>
<sequence length="1240" mass="139092">MSGMSVFAGQECNKKAPKVNWDEHVKSHNNFATQNEFLSSSFLFSLPTQKPRPEGRMMTCQVQSIGRSQVEQAWKSLSSLQLGRRNYVRPGKTVQPVKNVNAVQFPGKHGVPEKSYGNNMKNSVNQEWHHKVTESKDKAGNPTRYYSASTPMHQTVEAGMGEAKLLHSSHLPIREGSLHHNVKSTSDSKGPDEAVIDVINDDDILGNIDVDQIVMEHYQSSCTPQPAGSKSLQATPMADKYVIARHDETSLPPELCCNCSHGYKLGLCPEGTIHLQEMKDMLIVISNELLDNLDLTPERMEKLRQDRLQLNKQIQLMETHVRNMTIDVEMQNSQFSATTENVRGYNHDTSQATFRSNAYDTPQATFRSNAYDTPQATFPSNGYDAPQASGFMTDPMRLDNRFNNFDESSGYNRSDLSSVSFSSMERFDFSSAPVDRESYKPRVVDVNYIEGSNDRKWSSWDFPWTKNLETNNKKVFGNHSFRPNQREIINATMSGHDVFVLMPTGGGKSLTYQLPALVCPGVTLVVSPLVSLIQDQIMHLLQANIPAAYLSANMEWSEQQEILRELCSDNCRYKLLYVTPEKIAKSDVFLRNLEKLYSLDLLARIVIDEAHCVSQWGHDFRPDYQSLGILKQKFPATPVLALTATATAVVKEDVVQALGLANCIVFRQSFNRPNLSYSVMPKTKKCLEEFDKFIRANYFDECGIIYCLSRMDCEKVAEQLQGYGHKAAFYHGTMDAAQRAFVQKQWSKDEINIICATVAFGMGINKPDVRFVIHHSIPKSVEGYHQECGRAGRDGLRSSCVLFYSYSDYIRVKHMLSQGAIEQNAFASTHNRLNSSNPGRIMETNMENLQRMVSYCENEVDCRRLLQLAHFGENFDPAHCKKTCDNCSKVKSSIEKDVTQVAIQLVELVKSTGQQFSSAHILEVFRGSLSQYVKKHKHNTQKLHGAGKGLAKGEASRVLRHLVVENILVEEVKKSDIYGSVSSVLKVNECKCRNLFFGGQKIILRFPSIAQSTLKFTKADATPAKSSPIFGKTSPLQSHNSKPESEADLDISAKLFPALRLLRTALMKEGGDRVMAHHIFSNTTLQLISRKVPRTKEELLEVNGIGNVKLKKYGDRLLETIEATIKQHNNINKNSSSSNDSADSIKRRREAAKVSSNGTSNGDEDMMGSTGRSKKRVVAAGKTSEIKPMEVDVFSDCLDADLDYDDQVFEMQANNGLINPMGETNVNGRKLPVWPGQRKI</sequence>
<evidence type="ECO:0000256" key="4">
    <source>
        <dbReference type="ARBA" id="ARBA00022806"/>
    </source>
</evidence>
<dbReference type="Gene3D" id="1.10.150.80">
    <property type="entry name" value="HRDC domain"/>
    <property type="match status" value="1"/>
</dbReference>
<dbReference type="RefSeq" id="XP_021844419.2">
    <property type="nucleotide sequence ID" value="XM_021988727.2"/>
</dbReference>
<dbReference type="SMART" id="SM00490">
    <property type="entry name" value="HELICc"/>
    <property type="match status" value="1"/>
</dbReference>
<evidence type="ECO:0000259" key="12">
    <source>
        <dbReference type="PROSITE" id="PS50967"/>
    </source>
</evidence>
<evidence type="ECO:0000256" key="7">
    <source>
        <dbReference type="ARBA" id="ARBA00023235"/>
    </source>
</evidence>
<dbReference type="PANTHER" id="PTHR13710:SF156">
    <property type="entry name" value="ATP-DEPENDENT DNA HELICASE Q-LIKE 4B"/>
    <property type="match status" value="1"/>
</dbReference>
<dbReference type="Pfam" id="PF00570">
    <property type="entry name" value="HRDC"/>
    <property type="match status" value="1"/>
</dbReference>
<dbReference type="NCBIfam" id="TIGR00614">
    <property type="entry name" value="recQ_fam"/>
    <property type="match status" value="1"/>
</dbReference>
<organism evidence="15 16">
    <name type="scientific">Spinacia oleracea</name>
    <name type="common">Spinach</name>
    <dbReference type="NCBI Taxonomy" id="3562"/>
    <lineage>
        <taxon>Eukaryota</taxon>
        <taxon>Viridiplantae</taxon>
        <taxon>Streptophyta</taxon>
        <taxon>Embryophyta</taxon>
        <taxon>Tracheophyta</taxon>
        <taxon>Spermatophyta</taxon>
        <taxon>Magnoliopsida</taxon>
        <taxon>eudicotyledons</taxon>
        <taxon>Gunneridae</taxon>
        <taxon>Pentapetalae</taxon>
        <taxon>Caryophyllales</taxon>
        <taxon>Chenopodiaceae</taxon>
        <taxon>Chenopodioideae</taxon>
        <taxon>Anserineae</taxon>
        <taxon>Spinacia</taxon>
    </lineage>
</organism>
<dbReference type="SUPFAM" id="SSF52540">
    <property type="entry name" value="P-loop containing nucleoside triphosphate hydrolases"/>
    <property type="match status" value="2"/>
</dbReference>
<dbReference type="GO" id="GO:0003677">
    <property type="term" value="F:DNA binding"/>
    <property type="evidence" value="ECO:0007669"/>
    <property type="project" value="UniProtKB-KW"/>
</dbReference>
<evidence type="ECO:0000256" key="8">
    <source>
        <dbReference type="ARBA" id="ARBA00023242"/>
    </source>
</evidence>
<evidence type="ECO:0000256" key="9">
    <source>
        <dbReference type="ARBA" id="ARBA00034617"/>
    </source>
</evidence>
<dbReference type="Pfam" id="PF00271">
    <property type="entry name" value="Helicase_C"/>
    <property type="match status" value="1"/>
</dbReference>
<evidence type="ECO:0000256" key="3">
    <source>
        <dbReference type="ARBA" id="ARBA00022801"/>
    </source>
</evidence>
<dbReference type="InterPro" id="IPR011545">
    <property type="entry name" value="DEAD/DEAH_box_helicase_dom"/>
</dbReference>
<dbReference type="GO" id="GO:0005524">
    <property type="term" value="F:ATP binding"/>
    <property type="evidence" value="ECO:0007669"/>
    <property type="project" value="UniProtKB-KW"/>
</dbReference>
<dbReference type="Gene3D" id="1.10.10.10">
    <property type="entry name" value="Winged helix-like DNA-binding domain superfamily/Winged helix DNA-binding domain"/>
    <property type="match status" value="1"/>
</dbReference>
<reference evidence="16" key="2">
    <citation type="submission" date="2025-08" db="UniProtKB">
        <authorList>
            <consortium name="RefSeq"/>
        </authorList>
    </citation>
    <scope>IDENTIFICATION</scope>
    <source>
        <tissue evidence="16">Leaf</tissue>
    </source>
</reference>
<feature type="compositionally biased region" description="Low complexity" evidence="11">
    <location>
        <begin position="1129"/>
        <end position="1142"/>
    </location>
</feature>
<protein>
    <recommendedName>
        <fullName evidence="10">DNA 3'-5' helicase</fullName>
        <ecNumber evidence="10">5.6.2.4</ecNumber>
    </recommendedName>
</protein>
<dbReference type="GO" id="GO:0070417">
    <property type="term" value="P:cellular response to cold"/>
    <property type="evidence" value="ECO:0007669"/>
    <property type="project" value="UniProtKB-ARBA"/>
</dbReference>
<accession>A0A9R0JRL8</accession>
<dbReference type="GO" id="GO:0005694">
    <property type="term" value="C:chromosome"/>
    <property type="evidence" value="ECO:0000318"/>
    <property type="project" value="GO_Central"/>
</dbReference>
<feature type="region of interest" description="Disordered" evidence="11">
    <location>
        <begin position="1129"/>
        <end position="1173"/>
    </location>
</feature>
<dbReference type="InterPro" id="IPR002121">
    <property type="entry name" value="HRDC_dom"/>
</dbReference>
<evidence type="ECO:0000313" key="16">
    <source>
        <dbReference type="RefSeq" id="XP_021844419.2"/>
    </source>
</evidence>
<dbReference type="InterPro" id="IPR044876">
    <property type="entry name" value="HRDC_dom_sf"/>
</dbReference>
<proteinExistence type="inferred from homology"/>
<evidence type="ECO:0000313" key="15">
    <source>
        <dbReference type="Proteomes" id="UP000813463"/>
    </source>
</evidence>
<dbReference type="PROSITE" id="PS00690">
    <property type="entry name" value="DEAH_ATP_HELICASE"/>
    <property type="match status" value="1"/>
</dbReference>
<dbReference type="InterPro" id="IPR004589">
    <property type="entry name" value="DNA_helicase_ATP-dep_RecQ"/>
</dbReference>
<dbReference type="InterPro" id="IPR010997">
    <property type="entry name" value="HRDC-like_sf"/>
</dbReference>
<keyword evidence="5" id="KW-0067">ATP-binding</keyword>
<feature type="domain" description="Helicase ATP-binding" evidence="13">
    <location>
        <begin position="489"/>
        <end position="664"/>
    </location>
</feature>
<dbReference type="InterPro" id="IPR002464">
    <property type="entry name" value="DNA/RNA_helicase_DEAH_CS"/>
</dbReference>
<dbReference type="Pfam" id="PF00270">
    <property type="entry name" value="DEAD"/>
    <property type="match status" value="1"/>
</dbReference>
<dbReference type="GO" id="GO:0043138">
    <property type="term" value="F:3'-5' DNA helicase activity"/>
    <property type="evidence" value="ECO:0000318"/>
    <property type="project" value="GO_Central"/>
</dbReference>
<evidence type="ECO:0000256" key="11">
    <source>
        <dbReference type="SAM" id="MobiDB-lite"/>
    </source>
</evidence>
<dbReference type="Gene3D" id="3.40.50.300">
    <property type="entry name" value="P-loop containing nucleotide triphosphate hydrolases"/>
    <property type="match status" value="2"/>
</dbReference>
<comment type="catalytic activity">
    <reaction evidence="9">
        <text>Couples ATP hydrolysis with the unwinding of duplex DNA by translocating in the 3'-5' direction.</text>
        <dbReference type="EC" id="5.6.2.4"/>
    </reaction>
</comment>
<name>A0A9R0JRL8_SPIOL</name>
<dbReference type="SMART" id="SM00341">
    <property type="entry name" value="HRDC"/>
    <property type="match status" value="1"/>
</dbReference>